<proteinExistence type="predicted"/>
<reference evidence="2" key="1">
    <citation type="submission" date="2017-03" db="EMBL/GenBank/DDBJ databases">
        <title>Full genome sequence of a non-lethal Shewanella isolate that potentiates virulence of Vibio parahaemolyticus causing acute hepatopancreatic necrosis disease (AHPND) in shrimp.</title>
        <authorList>
            <person name="Prachumwat A."/>
            <person name="Sritunyalucksana K."/>
        </authorList>
    </citation>
    <scope>NUCLEOTIDE SEQUENCE [LARGE SCALE GENOMIC DNA]</scope>
    <source>
        <strain evidence="2">TH2012</strain>
    </source>
</reference>
<sequence length="205" mass="23926">MAHEILKYQLKHEFTLHPAARRPFEIMRTISGLCNDDVIPEKIRMAWAFQTIHCVPEMHCKPKGTQAKHRPRKFLFYSPVWAPKYWVDGHPPKDTLIVYEADFEEQLSSEEVEAQAWLSLFRLLSLSLHSKNAVAFIDAWRKSVPEHFTREYFGKDSLPDQYFCDLLSMSRGALVQQRQRLSSSGTTPEAIDWIAELATHWEPKK</sequence>
<protein>
    <submittedName>
        <fullName evidence="1">Uncharacterized protein</fullName>
    </submittedName>
</protein>
<accession>A0ABM7DP86</accession>
<dbReference type="RefSeq" id="WP_126167761.1">
    <property type="nucleotide sequence ID" value="NZ_CP020373.1"/>
</dbReference>
<dbReference type="EMBL" id="CP020373">
    <property type="protein sequence ID" value="AZQ11481.1"/>
    <property type="molecule type" value="Genomic_DNA"/>
</dbReference>
<organism evidence="1 2">
    <name type="scientific">Shewanella khirikhana</name>
    <dbReference type="NCBI Taxonomy" id="1965282"/>
    <lineage>
        <taxon>Bacteria</taxon>
        <taxon>Pseudomonadati</taxon>
        <taxon>Pseudomonadota</taxon>
        <taxon>Gammaproteobacteria</taxon>
        <taxon>Alteromonadales</taxon>
        <taxon>Shewanellaceae</taxon>
        <taxon>Shewanella</taxon>
    </lineage>
</organism>
<keyword evidence="2" id="KW-1185">Reference proteome</keyword>
<gene>
    <name evidence="1" type="ORF">STH12_02403</name>
</gene>
<evidence type="ECO:0000313" key="1">
    <source>
        <dbReference type="EMBL" id="AZQ11481.1"/>
    </source>
</evidence>
<evidence type="ECO:0000313" key="2">
    <source>
        <dbReference type="Proteomes" id="UP000278437"/>
    </source>
</evidence>
<dbReference type="Proteomes" id="UP000278437">
    <property type="component" value="Chromosome"/>
</dbReference>
<name>A0ABM7DP86_9GAMM</name>